<evidence type="ECO:0000256" key="6">
    <source>
        <dbReference type="ARBA" id="ARBA00023242"/>
    </source>
</evidence>
<evidence type="ECO:0000259" key="7">
    <source>
        <dbReference type="Pfam" id="PF12874"/>
    </source>
</evidence>
<sequence length="249" mass="27890">MLSNRYNEDDQPVCRVCNVTLKSESLLSAHLASRKHHEADIVVVAKVARKRFRLQTWMQGAMQRPVGTRDLHVLVVARKVILLASAAKEHPKRWMIRQWLNCEQFGHYLHAVVPTAFGSVVISARDKGIVCCDVTASSQCTEAFDAGPNVVTEDKERIHQAAVINDEVRSLQPGAEEEIPGIYCTEQRKCQLAIENIKAAGAARQTTPNSSHLGKQQNLQEPRVPFTLSDDFFDTQDAKKQKTGVFIYI</sequence>
<reference evidence="8 9" key="1">
    <citation type="journal article" date="2022" name="Nat. Plants">
        <title>Genomes of leafy and leafless Platanthera orchids illuminate the evolution of mycoheterotrophy.</title>
        <authorList>
            <person name="Li M.H."/>
            <person name="Liu K.W."/>
            <person name="Li Z."/>
            <person name="Lu H.C."/>
            <person name="Ye Q.L."/>
            <person name="Zhang D."/>
            <person name="Wang J.Y."/>
            <person name="Li Y.F."/>
            <person name="Zhong Z.M."/>
            <person name="Liu X."/>
            <person name="Yu X."/>
            <person name="Liu D.K."/>
            <person name="Tu X.D."/>
            <person name="Liu B."/>
            <person name="Hao Y."/>
            <person name="Liao X.Y."/>
            <person name="Jiang Y.T."/>
            <person name="Sun W.H."/>
            <person name="Chen J."/>
            <person name="Chen Y.Q."/>
            <person name="Ai Y."/>
            <person name="Zhai J.W."/>
            <person name="Wu S.S."/>
            <person name="Zhou Z."/>
            <person name="Hsiao Y.Y."/>
            <person name="Wu W.L."/>
            <person name="Chen Y.Y."/>
            <person name="Lin Y.F."/>
            <person name="Hsu J.L."/>
            <person name="Li C.Y."/>
            <person name="Wang Z.W."/>
            <person name="Zhao X."/>
            <person name="Zhong W.Y."/>
            <person name="Ma X.K."/>
            <person name="Ma L."/>
            <person name="Huang J."/>
            <person name="Chen G.Z."/>
            <person name="Huang M.Z."/>
            <person name="Huang L."/>
            <person name="Peng D.H."/>
            <person name="Luo Y.B."/>
            <person name="Zou S.Q."/>
            <person name="Chen S.P."/>
            <person name="Lan S."/>
            <person name="Tsai W.C."/>
            <person name="Van de Peer Y."/>
            <person name="Liu Z.J."/>
        </authorList>
    </citation>
    <scope>NUCLEOTIDE SEQUENCE [LARGE SCALE GENOMIC DNA]</scope>
    <source>
        <strain evidence="8">Lor288</strain>
    </source>
</reference>
<gene>
    <name evidence="8" type="ORF">KSP40_PGU004249</name>
</gene>
<dbReference type="EMBL" id="JBBWWR010000021">
    <property type="protein sequence ID" value="KAK8937760.1"/>
    <property type="molecule type" value="Genomic_DNA"/>
</dbReference>
<keyword evidence="4" id="KW-0862">Zinc</keyword>
<protein>
    <recommendedName>
        <fullName evidence="7">C2H2-type domain-containing protein</fullName>
    </recommendedName>
</protein>
<accession>A0ABR2LCE8</accession>
<keyword evidence="9" id="KW-1185">Reference proteome</keyword>
<evidence type="ECO:0000256" key="3">
    <source>
        <dbReference type="ARBA" id="ARBA00022771"/>
    </source>
</evidence>
<dbReference type="InterPro" id="IPR013087">
    <property type="entry name" value="Znf_C2H2_type"/>
</dbReference>
<dbReference type="InterPro" id="IPR040050">
    <property type="entry name" value="ZNF830-like"/>
</dbReference>
<dbReference type="Pfam" id="PF12874">
    <property type="entry name" value="zf-met"/>
    <property type="match status" value="1"/>
</dbReference>
<comment type="subcellular location">
    <subcellularLocation>
        <location evidence="1">Nucleus</location>
    </subcellularLocation>
</comment>
<evidence type="ECO:0000256" key="4">
    <source>
        <dbReference type="ARBA" id="ARBA00022833"/>
    </source>
</evidence>
<dbReference type="Gene3D" id="3.30.160.60">
    <property type="entry name" value="Classic Zinc Finger"/>
    <property type="match status" value="1"/>
</dbReference>
<dbReference type="SUPFAM" id="SSF57667">
    <property type="entry name" value="beta-beta-alpha zinc fingers"/>
    <property type="match status" value="1"/>
</dbReference>
<dbReference type="PANTHER" id="PTHR13278">
    <property type="entry name" value="ZINC FINGER PROTEIN 830"/>
    <property type="match status" value="1"/>
</dbReference>
<comment type="caution">
    <text evidence="8">The sequence shown here is derived from an EMBL/GenBank/DDBJ whole genome shotgun (WGS) entry which is preliminary data.</text>
</comment>
<dbReference type="Proteomes" id="UP001412067">
    <property type="component" value="Unassembled WGS sequence"/>
</dbReference>
<dbReference type="PANTHER" id="PTHR13278:SF0">
    <property type="entry name" value="ZINC FINGER PROTEIN 830"/>
    <property type="match status" value="1"/>
</dbReference>
<keyword evidence="2" id="KW-0479">Metal-binding</keyword>
<keyword evidence="6" id="KW-0539">Nucleus</keyword>
<evidence type="ECO:0000313" key="9">
    <source>
        <dbReference type="Proteomes" id="UP001412067"/>
    </source>
</evidence>
<name>A0ABR2LCE8_9ASPA</name>
<dbReference type="InterPro" id="IPR036236">
    <property type="entry name" value="Znf_C2H2_sf"/>
</dbReference>
<organism evidence="8 9">
    <name type="scientific">Platanthera guangdongensis</name>
    <dbReference type="NCBI Taxonomy" id="2320717"/>
    <lineage>
        <taxon>Eukaryota</taxon>
        <taxon>Viridiplantae</taxon>
        <taxon>Streptophyta</taxon>
        <taxon>Embryophyta</taxon>
        <taxon>Tracheophyta</taxon>
        <taxon>Spermatophyta</taxon>
        <taxon>Magnoliopsida</taxon>
        <taxon>Liliopsida</taxon>
        <taxon>Asparagales</taxon>
        <taxon>Orchidaceae</taxon>
        <taxon>Orchidoideae</taxon>
        <taxon>Orchideae</taxon>
        <taxon>Orchidinae</taxon>
        <taxon>Platanthera</taxon>
    </lineage>
</organism>
<keyword evidence="5" id="KW-0175">Coiled coil</keyword>
<evidence type="ECO:0000256" key="5">
    <source>
        <dbReference type="ARBA" id="ARBA00023054"/>
    </source>
</evidence>
<proteinExistence type="predicted"/>
<keyword evidence="3" id="KW-0863">Zinc-finger</keyword>
<evidence type="ECO:0000256" key="1">
    <source>
        <dbReference type="ARBA" id="ARBA00004123"/>
    </source>
</evidence>
<evidence type="ECO:0000313" key="8">
    <source>
        <dbReference type="EMBL" id="KAK8937760.1"/>
    </source>
</evidence>
<evidence type="ECO:0000256" key="2">
    <source>
        <dbReference type="ARBA" id="ARBA00022723"/>
    </source>
</evidence>
<feature type="domain" description="C2H2-type" evidence="7">
    <location>
        <begin position="13"/>
        <end position="36"/>
    </location>
</feature>